<feature type="transmembrane region" description="Helical" evidence="6">
    <location>
        <begin position="422"/>
        <end position="443"/>
    </location>
</feature>
<feature type="transmembrane region" description="Helical" evidence="6">
    <location>
        <begin position="39"/>
        <end position="55"/>
    </location>
</feature>
<feature type="transmembrane region" description="Helical" evidence="6">
    <location>
        <begin position="335"/>
        <end position="354"/>
    </location>
</feature>
<dbReference type="PANTHER" id="PTHR30250">
    <property type="entry name" value="PST FAMILY PREDICTED COLANIC ACID TRANSPORTER"/>
    <property type="match status" value="1"/>
</dbReference>
<feature type="transmembrane region" description="Helical" evidence="6">
    <location>
        <begin position="449"/>
        <end position="467"/>
    </location>
</feature>
<comment type="subcellular location">
    <subcellularLocation>
        <location evidence="1">Cell membrane</location>
        <topology evidence="1">Multi-pass membrane protein</topology>
    </subcellularLocation>
</comment>
<dbReference type="Proteomes" id="UP000541470">
    <property type="component" value="Unassembled WGS sequence"/>
</dbReference>
<organism evidence="7 8">
    <name type="scientific">Rhizobium terricola</name>
    <dbReference type="NCBI Taxonomy" id="2728849"/>
    <lineage>
        <taxon>Bacteria</taxon>
        <taxon>Pseudomonadati</taxon>
        <taxon>Pseudomonadota</taxon>
        <taxon>Alphaproteobacteria</taxon>
        <taxon>Hyphomicrobiales</taxon>
        <taxon>Rhizobiaceae</taxon>
        <taxon>Rhizobium/Agrobacterium group</taxon>
        <taxon>Rhizobium</taxon>
    </lineage>
</organism>
<reference evidence="7 8" key="1">
    <citation type="submission" date="2020-04" db="EMBL/GenBank/DDBJ databases">
        <title>Rhizobium sp. S-51 isolated from soil.</title>
        <authorList>
            <person name="Dahal R.H."/>
        </authorList>
    </citation>
    <scope>NUCLEOTIDE SEQUENCE [LARGE SCALE GENOMIC DNA]</scope>
    <source>
        <strain evidence="7 8">S-51</strain>
    </source>
</reference>
<evidence type="ECO:0000313" key="8">
    <source>
        <dbReference type="Proteomes" id="UP000541470"/>
    </source>
</evidence>
<feature type="transmembrane region" description="Helical" evidence="6">
    <location>
        <begin position="391"/>
        <end position="410"/>
    </location>
</feature>
<dbReference type="RefSeq" id="WP_169586834.1">
    <property type="nucleotide sequence ID" value="NZ_JABBGK010000001.1"/>
</dbReference>
<keyword evidence="3 6" id="KW-0812">Transmembrane</keyword>
<evidence type="ECO:0000256" key="4">
    <source>
        <dbReference type="ARBA" id="ARBA00022989"/>
    </source>
</evidence>
<keyword evidence="2" id="KW-1003">Cell membrane</keyword>
<feature type="transmembrane region" description="Helical" evidence="6">
    <location>
        <begin position="161"/>
        <end position="185"/>
    </location>
</feature>
<dbReference type="InterPro" id="IPR050833">
    <property type="entry name" value="Poly_Biosynth_Transport"/>
</dbReference>
<comment type="caution">
    <text evidence="7">The sequence shown here is derived from an EMBL/GenBank/DDBJ whole genome shotgun (WGS) entry which is preliminary data.</text>
</comment>
<keyword evidence="8" id="KW-1185">Reference proteome</keyword>
<feature type="transmembrane region" description="Helical" evidence="6">
    <location>
        <begin position="233"/>
        <end position="258"/>
    </location>
</feature>
<feature type="transmembrane region" description="Helical" evidence="6">
    <location>
        <begin position="12"/>
        <end position="33"/>
    </location>
</feature>
<evidence type="ECO:0000256" key="1">
    <source>
        <dbReference type="ARBA" id="ARBA00004651"/>
    </source>
</evidence>
<evidence type="ECO:0000313" key="7">
    <source>
        <dbReference type="EMBL" id="NML72932.1"/>
    </source>
</evidence>
<accession>A0A7Y0AT83</accession>
<dbReference type="PANTHER" id="PTHR30250:SF31">
    <property type="entry name" value="INNER MEMBRANE PROTEIN YGHQ"/>
    <property type="match status" value="1"/>
</dbReference>
<proteinExistence type="predicted"/>
<evidence type="ECO:0000256" key="6">
    <source>
        <dbReference type="SAM" id="Phobius"/>
    </source>
</evidence>
<keyword evidence="5 6" id="KW-0472">Membrane</keyword>
<evidence type="ECO:0000256" key="5">
    <source>
        <dbReference type="ARBA" id="ARBA00023136"/>
    </source>
</evidence>
<feature type="transmembrane region" description="Helical" evidence="6">
    <location>
        <begin position="366"/>
        <end position="385"/>
    </location>
</feature>
<sequence>MPSTVRHSLLNAASTVVSMAAGLVVTVLVARILGPSGSGLVAFALWAAMSLSALTDRGVPQTVLRYASALSGEEEKRLLIGAAYRHFLTLPLVAFVVVAGIALWFPHAALLGSPLDTGLGFAGAVLFMFYAFSAFSIAAARGRGDFVTPAVNSAIGSLLQLPLVVIGAVSFGVTGAVVAVAMRYLPQVLQLPRLVDRRAARSTAALTPEMRAYGRDMWISDLVNIVALTRIEYLVLGIFLTSADMGLFAVAIVFAGLVEQLAMQLSSPLVVAFSRASEGEPQKEVSGDKANAPWQPLIVFSVLVLPVAFGGAALMPELLPLVFGEAFYEARLPAMVLLAASASTGLAVVPWAYLAAIGEGRLLMRITLGLGAFTVVMLCAAVALAGVGGAAWSRFFTETASLFVLLIAAWRHHRLSAMVSALSRVVVAALVCGMSAYAVIAVIASPVGIAPAVVVGALCYGVALRLLRALPADDILPGAEALSERLPGLAERLLLSTVRLITHR</sequence>
<feature type="transmembrane region" description="Helical" evidence="6">
    <location>
        <begin position="297"/>
        <end position="315"/>
    </location>
</feature>
<feature type="transmembrane region" description="Helical" evidence="6">
    <location>
        <begin position="118"/>
        <end position="140"/>
    </location>
</feature>
<gene>
    <name evidence="7" type="ORF">HHL25_02215</name>
</gene>
<keyword evidence="4 6" id="KW-1133">Transmembrane helix</keyword>
<dbReference type="GO" id="GO:0005886">
    <property type="term" value="C:plasma membrane"/>
    <property type="evidence" value="ECO:0007669"/>
    <property type="project" value="UniProtKB-SubCell"/>
</dbReference>
<evidence type="ECO:0000256" key="3">
    <source>
        <dbReference type="ARBA" id="ARBA00022692"/>
    </source>
</evidence>
<protein>
    <submittedName>
        <fullName evidence="7">Lipopolysaccharide biosynthesis protein</fullName>
    </submittedName>
</protein>
<feature type="transmembrane region" description="Helical" evidence="6">
    <location>
        <begin position="87"/>
        <end position="106"/>
    </location>
</feature>
<name>A0A7Y0AT83_9HYPH</name>
<dbReference type="AlphaFoldDB" id="A0A7Y0AT83"/>
<evidence type="ECO:0000256" key="2">
    <source>
        <dbReference type="ARBA" id="ARBA00022475"/>
    </source>
</evidence>
<dbReference type="EMBL" id="JABBGK010000001">
    <property type="protein sequence ID" value="NML72932.1"/>
    <property type="molecule type" value="Genomic_DNA"/>
</dbReference>